<dbReference type="PIRSF" id="PIRSF002741">
    <property type="entry name" value="MppA"/>
    <property type="match status" value="1"/>
</dbReference>
<evidence type="ECO:0000256" key="1">
    <source>
        <dbReference type="ARBA" id="ARBA00005695"/>
    </source>
</evidence>
<protein>
    <submittedName>
        <fullName evidence="6">Peptide-binding protein</fullName>
    </submittedName>
</protein>
<dbReference type="Gene3D" id="3.10.105.10">
    <property type="entry name" value="Dipeptide-binding Protein, Domain 3"/>
    <property type="match status" value="1"/>
</dbReference>
<dbReference type="InterPro" id="IPR023765">
    <property type="entry name" value="SBP_5_CS"/>
</dbReference>
<dbReference type="CDD" id="cd08514">
    <property type="entry name" value="PBP2_AppA_like"/>
    <property type="match status" value="1"/>
</dbReference>
<dbReference type="AlphaFoldDB" id="A0A1X0Y8T3"/>
<feature type="chain" id="PRO_5012394196" evidence="4">
    <location>
        <begin position="24"/>
        <end position="542"/>
    </location>
</feature>
<dbReference type="STRING" id="1969733.B5V00_05730"/>
<organism evidence="6 7">
    <name type="scientific">Geothermobacter hydrogeniphilus</name>
    <dbReference type="NCBI Taxonomy" id="1969733"/>
    <lineage>
        <taxon>Bacteria</taxon>
        <taxon>Pseudomonadati</taxon>
        <taxon>Thermodesulfobacteriota</taxon>
        <taxon>Desulfuromonadia</taxon>
        <taxon>Desulfuromonadales</taxon>
        <taxon>Geothermobacteraceae</taxon>
        <taxon>Geothermobacter</taxon>
    </lineage>
</organism>
<dbReference type="PANTHER" id="PTHR30290:SF38">
    <property type="entry name" value="D,D-DIPEPTIDE-BINDING PERIPLASMIC PROTEIN DDPA-RELATED"/>
    <property type="match status" value="1"/>
</dbReference>
<evidence type="ECO:0000256" key="2">
    <source>
        <dbReference type="ARBA" id="ARBA00022448"/>
    </source>
</evidence>
<dbReference type="GO" id="GO:0043190">
    <property type="term" value="C:ATP-binding cassette (ABC) transporter complex"/>
    <property type="evidence" value="ECO:0007669"/>
    <property type="project" value="InterPro"/>
</dbReference>
<sequence>MIRKSVPVLLALLMMAMLSGCQPDEGIVPASDADAKPAYGDTFIEASIGEPSNLLPILATDSASSEINGLVYNGLVRYDKNLKLEGELAESWDISPDNLTITFHLRKGVKWHDGAPFTSADVMFTYRLYIDPDTPTAYAESYKQVKHAEAPDDYTFRVTYDKPYAPALGSWAMRILPKHLLDGVPITKSPLSRHPIGTGPFVFTEWQPGEKVVVEANPDYFEGRPFLKRVVYRVIPDQTTQFLLLRNGDLDYMDLSPIQYQTQTDTLAFERRFNKYRYLAFSYTYLGYNLERPLFKDRRVRQALSYAINKQEIIEGVLLGLGQAATGPYKPDTWVYNPNVKRYPYDPDKARALLAEAGWHDSDGDGILDKDGQPLQFTIITNQGNDLRIKTGEIMQQRFREVGVSVKLRVIEWAAFLKDFIHAGNFDACILGWAGGPEPDQYNIWHSSKTGGRELNFIHFRNAEVDRLLEEGRRTFDQEKRKKIYDRFQEILAEEQPYTFLYVAESLPVVARRLRGIEPAPAGITYNFIRWYVPEEEQKYAR</sequence>
<comment type="similarity">
    <text evidence="1">Belongs to the bacterial solute-binding protein 5 family.</text>
</comment>
<dbReference type="InterPro" id="IPR030678">
    <property type="entry name" value="Peptide/Ni-bd"/>
</dbReference>
<dbReference type="PANTHER" id="PTHR30290">
    <property type="entry name" value="PERIPLASMIC BINDING COMPONENT OF ABC TRANSPORTER"/>
    <property type="match status" value="1"/>
</dbReference>
<feature type="signal peptide" evidence="4">
    <location>
        <begin position="1"/>
        <end position="23"/>
    </location>
</feature>
<feature type="domain" description="Solute-binding protein family 5" evidence="5">
    <location>
        <begin position="83"/>
        <end position="450"/>
    </location>
</feature>
<evidence type="ECO:0000256" key="4">
    <source>
        <dbReference type="SAM" id="SignalP"/>
    </source>
</evidence>
<name>A0A1X0Y8T3_9BACT</name>
<dbReference type="InterPro" id="IPR039424">
    <property type="entry name" value="SBP_5"/>
</dbReference>
<dbReference type="GO" id="GO:0015833">
    <property type="term" value="P:peptide transport"/>
    <property type="evidence" value="ECO:0007669"/>
    <property type="project" value="TreeGrafter"/>
</dbReference>
<dbReference type="FunFam" id="3.90.76.10:FF:000004">
    <property type="entry name" value="Peptide ABC transporter substrate-binding protein"/>
    <property type="match status" value="1"/>
</dbReference>
<evidence type="ECO:0000256" key="3">
    <source>
        <dbReference type="ARBA" id="ARBA00022729"/>
    </source>
</evidence>
<dbReference type="EMBL" id="NAAD01000005">
    <property type="protein sequence ID" value="ORJ61537.1"/>
    <property type="molecule type" value="Genomic_DNA"/>
</dbReference>
<dbReference type="FunFam" id="3.10.105.10:FF:000006">
    <property type="entry name" value="Peptide ABC transporter substrate-binding protein"/>
    <property type="match status" value="1"/>
</dbReference>
<dbReference type="OrthoDB" id="9772924at2"/>
<dbReference type="PROSITE" id="PS01040">
    <property type="entry name" value="SBP_BACTERIAL_5"/>
    <property type="match status" value="1"/>
</dbReference>
<dbReference type="PROSITE" id="PS51257">
    <property type="entry name" value="PROKAR_LIPOPROTEIN"/>
    <property type="match status" value="1"/>
</dbReference>
<reference evidence="6 7" key="1">
    <citation type="submission" date="2017-03" db="EMBL/GenBank/DDBJ databases">
        <title>Genome sequence of Geothermobacter sp. EPR-M, Deep-Sea Iron Reducer.</title>
        <authorList>
            <person name="Tully B."/>
            <person name="Savalia P."/>
            <person name="Abuyen K."/>
            <person name="Baughan C."/>
            <person name="Romero E."/>
            <person name="Ronkowski C."/>
            <person name="Torres B."/>
            <person name="Tremblay J."/>
            <person name="Trujillo A."/>
            <person name="Tyler M."/>
            <person name="Perez-Rodriguez I."/>
            <person name="Amend J."/>
        </authorList>
    </citation>
    <scope>NUCLEOTIDE SEQUENCE [LARGE SCALE GENOMIC DNA]</scope>
    <source>
        <strain evidence="6 7">EPR-M</strain>
    </source>
</reference>
<keyword evidence="7" id="KW-1185">Reference proteome</keyword>
<keyword evidence="3 4" id="KW-0732">Signal</keyword>
<dbReference type="GO" id="GO:0030288">
    <property type="term" value="C:outer membrane-bounded periplasmic space"/>
    <property type="evidence" value="ECO:0007669"/>
    <property type="project" value="UniProtKB-ARBA"/>
</dbReference>
<evidence type="ECO:0000313" key="6">
    <source>
        <dbReference type="EMBL" id="ORJ61537.1"/>
    </source>
</evidence>
<evidence type="ECO:0000313" key="7">
    <source>
        <dbReference type="Proteomes" id="UP000193136"/>
    </source>
</evidence>
<comment type="caution">
    <text evidence="6">The sequence shown here is derived from an EMBL/GenBank/DDBJ whole genome shotgun (WGS) entry which is preliminary data.</text>
</comment>
<dbReference type="Gene3D" id="3.40.190.10">
    <property type="entry name" value="Periplasmic binding protein-like II"/>
    <property type="match status" value="1"/>
</dbReference>
<proteinExistence type="inferred from homology"/>
<dbReference type="Proteomes" id="UP000193136">
    <property type="component" value="Unassembled WGS sequence"/>
</dbReference>
<evidence type="ECO:0000259" key="5">
    <source>
        <dbReference type="Pfam" id="PF00496"/>
    </source>
</evidence>
<accession>A0A1X0Y8T3</accession>
<dbReference type="SUPFAM" id="SSF53850">
    <property type="entry name" value="Periplasmic binding protein-like II"/>
    <property type="match status" value="1"/>
</dbReference>
<dbReference type="Pfam" id="PF00496">
    <property type="entry name" value="SBP_bac_5"/>
    <property type="match status" value="1"/>
</dbReference>
<dbReference type="GO" id="GO:1904680">
    <property type="term" value="F:peptide transmembrane transporter activity"/>
    <property type="evidence" value="ECO:0007669"/>
    <property type="project" value="TreeGrafter"/>
</dbReference>
<dbReference type="RefSeq" id="WP_085009811.1">
    <property type="nucleotide sequence ID" value="NZ_NAAD01000005.1"/>
</dbReference>
<dbReference type="Gene3D" id="3.90.76.10">
    <property type="entry name" value="Dipeptide-binding Protein, Domain 1"/>
    <property type="match status" value="1"/>
</dbReference>
<gene>
    <name evidence="6" type="ORF">B5V00_05730</name>
</gene>
<keyword evidence="2" id="KW-0813">Transport</keyword>
<dbReference type="InterPro" id="IPR000914">
    <property type="entry name" value="SBP_5_dom"/>
</dbReference>